<dbReference type="AlphaFoldDB" id="A0A7X2LST4"/>
<dbReference type="GO" id="GO:0016787">
    <property type="term" value="F:hydrolase activity"/>
    <property type="evidence" value="ECO:0007669"/>
    <property type="project" value="UniProtKB-KW"/>
</dbReference>
<dbReference type="SUPFAM" id="SSF48208">
    <property type="entry name" value="Six-hairpin glycosidases"/>
    <property type="match status" value="1"/>
</dbReference>
<protein>
    <recommendedName>
        <fullName evidence="4">Glycosyl hydrolase</fullName>
    </recommendedName>
</protein>
<dbReference type="GO" id="GO:0005975">
    <property type="term" value="P:carbohydrate metabolic process"/>
    <property type="evidence" value="ECO:0007669"/>
    <property type="project" value="InterPro"/>
</dbReference>
<accession>A0A7X2LST4</accession>
<dbReference type="PANTHER" id="PTHR33886:SF8">
    <property type="entry name" value="UNSATURATED RHAMNOGALACTURONAN HYDROLASE (EUROFUNG)"/>
    <property type="match status" value="1"/>
</dbReference>
<evidence type="ECO:0000313" key="2">
    <source>
        <dbReference type="EMBL" id="MRV72288.1"/>
    </source>
</evidence>
<dbReference type="Pfam" id="PF07470">
    <property type="entry name" value="Glyco_hydro_88"/>
    <property type="match status" value="1"/>
</dbReference>
<proteinExistence type="predicted"/>
<dbReference type="InterPro" id="IPR008928">
    <property type="entry name" value="6-hairpin_glycosidase_sf"/>
</dbReference>
<evidence type="ECO:0000256" key="1">
    <source>
        <dbReference type="ARBA" id="ARBA00022801"/>
    </source>
</evidence>
<evidence type="ECO:0008006" key="4">
    <source>
        <dbReference type="Google" id="ProtNLM"/>
    </source>
</evidence>
<dbReference type="InterPro" id="IPR052043">
    <property type="entry name" value="PolySaccharide_Degr_Enz"/>
</dbReference>
<gene>
    <name evidence="2" type="ORF">GJ700_11235</name>
</gene>
<dbReference type="EMBL" id="WKJJ01000006">
    <property type="protein sequence ID" value="MRV72288.1"/>
    <property type="molecule type" value="Genomic_DNA"/>
</dbReference>
<dbReference type="PANTHER" id="PTHR33886">
    <property type="entry name" value="UNSATURATED RHAMNOGALACTURONAN HYDROLASE (EUROFUNG)"/>
    <property type="match status" value="1"/>
</dbReference>
<dbReference type="Gene3D" id="1.50.10.10">
    <property type="match status" value="1"/>
</dbReference>
<reference evidence="2 3" key="1">
    <citation type="submission" date="2019-11" db="EMBL/GenBank/DDBJ databases">
        <title>Novel species isolated from a subtropical stream in China.</title>
        <authorList>
            <person name="Lu H."/>
        </authorList>
    </citation>
    <scope>NUCLEOTIDE SEQUENCE [LARGE SCALE GENOMIC DNA]</scope>
    <source>
        <strain evidence="2 3">FT92W</strain>
    </source>
</reference>
<keyword evidence="3" id="KW-1185">Reference proteome</keyword>
<evidence type="ECO:0000313" key="3">
    <source>
        <dbReference type="Proteomes" id="UP000446768"/>
    </source>
</evidence>
<sequence length="490" mass="52803">MPTTIALTTTGHPIHAHIDPRHASYDTQHPRILLIGAPGWDPAPLYTWFHSSASGLAERYLLSALADPDPTASYPPPGEAYAPAPAAHGIWRWIGLHAPDLVLAVRSNERDDDLATQLPLRPVAGMGAIPVIVMRELSPHSVTAALAAWHSQPSPARAEQWRRLARTPREIAQMLSARYANALEQPVYIPAMALVGRLRLGETQAVEAIAAPFLEGSKHALTNLTSSHFAGHLLFGVLAQATGKPGWLELARAAAALAFDEHSQPRDAMPLHDEMSDSLFLVCPLLAQVGALTGEPRYADMCRRHMRFIQQRTLRSDGLYRHSPLSDAAWGRGNGFAALGLLFSLEYLPPDHAAYPQVLREFQALLAALLAHQTHDGMWRQVIDVPGSYLELSATCMIAVALARGIRRGWLADADSGAPFGAALARAWYGIRLRIARDGELADVCTGTGKQASLQAYLDRPALLGADPRGGAMALLLATELIDGGAPGVL</sequence>
<dbReference type="RefSeq" id="WP_154373699.1">
    <property type="nucleotide sequence ID" value="NZ_WKJJ01000006.1"/>
</dbReference>
<dbReference type="Proteomes" id="UP000446768">
    <property type="component" value="Unassembled WGS sequence"/>
</dbReference>
<dbReference type="InterPro" id="IPR012341">
    <property type="entry name" value="6hp_glycosidase-like_sf"/>
</dbReference>
<keyword evidence="1" id="KW-0378">Hydrolase</keyword>
<dbReference type="InterPro" id="IPR010905">
    <property type="entry name" value="Glyco_hydro_88"/>
</dbReference>
<name>A0A7X2LST4_9BURK</name>
<comment type="caution">
    <text evidence="2">The sequence shown here is derived from an EMBL/GenBank/DDBJ whole genome shotgun (WGS) entry which is preliminary data.</text>
</comment>
<organism evidence="2 3">
    <name type="scientific">Pseudoduganella rivuli</name>
    <dbReference type="NCBI Taxonomy" id="2666085"/>
    <lineage>
        <taxon>Bacteria</taxon>
        <taxon>Pseudomonadati</taxon>
        <taxon>Pseudomonadota</taxon>
        <taxon>Betaproteobacteria</taxon>
        <taxon>Burkholderiales</taxon>
        <taxon>Oxalobacteraceae</taxon>
        <taxon>Telluria group</taxon>
        <taxon>Pseudoduganella</taxon>
    </lineage>
</organism>